<feature type="region of interest" description="Disordered" evidence="9">
    <location>
        <begin position="344"/>
        <end position="393"/>
    </location>
</feature>
<evidence type="ECO:0000256" key="9">
    <source>
        <dbReference type="SAM" id="MobiDB-lite"/>
    </source>
</evidence>
<dbReference type="OrthoDB" id="21470at2759"/>
<evidence type="ECO:0000256" key="1">
    <source>
        <dbReference type="ARBA" id="ARBA00004123"/>
    </source>
</evidence>
<dbReference type="GO" id="GO:0003676">
    <property type="term" value="F:nucleic acid binding"/>
    <property type="evidence" value="ECO:0007669"/>
    <property type="project" value="UniProtKB-UniRule"/>
</dbReference>
<keyword evidence="5" id="KW-0963">Cytoplasm</keyword>
<dbReference type="InterPro" id="IPR051189">
    <property type="entry name" value="Splicing_assoc_domain"/>
</dbReference>
<dbReference type="SUPFAM" id="SSF82708">
    <property type="entry name" value="R3H domain"/>
    <property type="match status" value="1"/>
</dbReference>
<evidence type="ECO:0000256" key="4">
    <source>
        <dbReference type="ARBA" id="ARBA00018964"/>
    </source>
</evidence>
<feature type="compositionally biased region" description="Acidic residues" evidence="9">
    <location>
        <begin position="463"/>
        <end position="481"/>
    </location>
</feature>
<dbReference type="EMBL" id="NAJL01000020">
    <property type="protein sequence ID" value="TKA27985.1"/>
    <property type="molecule type" value="Genomic_DNA"/>
</dbReference>
<feature type="compositionally biased region" description="Basic residues" evidence="9">
    <location>
        <begin position="364"/>
        <end position="375"/>
    </location>
</feature>
<feature type="compositionally biased region" description="Basic residues" evidence="9">
    <location>
        <begin position="1"/>
        <end position="22"/>
    </location>
</feature>
<feature type="compositionally biased region" description="Acidic residues" evidence="9">
    <location>
        <begin position="436"/>
        <end position="456"/>
    </location>
</feature>
<feature type="compositionally biased region" description="Basic and acidic residues" evidence="9">
    <location>
        <begin position="98"/>
        <end position="116"/>
    </location>
</feature>
<dbReference type="PANTHER" id="PTHR14195">
    <property type="entry name" value="G PATCH DOMAIN CONTAINING PROTEIN 2"/>
    <property type="match status" value="1"/>
</dbReference>
<feature type="region of interest" description="Disordered" evidence="9">
    <location>
        <begin position="1"/>
        <end position="137"/>
    </location>
</feature>
<evidence type="ECO:0000256" key="8">
    <source>
        <dbReference type="ARBA" id="ARBA00023242"/>
    </source>
</evidence>
<comment type="subcellular location">
    <subcellularLocation>
        <location evidence="2">Cytoplasm</location>
    </subcellularLocation>
    <subcellularLocation>
        <location evidence="1">Nucleus</location>
    </subcellularLocation>
</comment>
<dbReference type="InterPro" id="IPR001374">
    <property type="entry name" value="R3H_dom"/>
</dbReference>
<dbReference type="AlphaFoldDB" id="A0A4U0U1K3"/>
<dbReference type="GO" id="GO:0005634">
    <property type="term" value="C:nucleus"/>
    <property type="evidence" value="ECO:0007669"/>
    <property type="project" value="UniProtKB-SubCell"/>
</dbReference>
<evidence type="ECO:0000256" key="6">
    <source>
        <dbReference type="ARBA" id="ARBA00022664"/>
    </source>
</evidence>
<dbReference type="PROSITE" id="PS51061">
    <property type="entry name" value="R3H"/>
    <property type="match status" value="1"/>
</dbReference>
<feature type="compositionally biased region" description="Basic residues" evidence="9">
    <location>
        <begin position="777"/>
        <end position="790"/>
    </location>
</feature>
<dbReference type="GO" id="GO:0005737">
    <property type="term" value="C:cytoplasm"/>
    <property type="evidence" value="ECO:0007669"/>
    <property type="project" value="UniProtKB-SubCell"/>
</dbReference>
<evidence type="ECO:0000313" key="12">
    <source>
        <dbReference type="EMBL" id="TKA27985.1"/>
    </source>
</evidence>
<keyword evidence="6" id="KW-0507">mRNA processing</keyword>
<feature type="domain" description="R3H" evidence="11">
    <location>
        <begin position="686"/>
        <end position="749"/>
    </location>
</feature>
<feature type="region of interest" description="Disordered" evidence="9">
    <location>
        <begin position="774"/>
        <end position="802"/>
    </location>
</feature>
<dbReference type="PROSITE" id="PS50174">
    <property type="entry name" value="G_PATCH"/>
    <property type="match status" value="1"/>
</dbReference>
<evidence type="ECO:0000313" key="13">
    <source>
        <dbReference type="Proteomes" id="UP000308549"/>
    </source>
</evidence>
<organism evidence="12 13">
    <name type="scientific">Salinomyces thailandicus</name>
    <dbReference type="NCBI Taxonomy" id="706561"/>
    <lineage>
        <taxon>Eukaryota</taxon>
        <taxon>Fungi</taxon>
        <taxon>Dikarya</taxon>
        <taxon>Ascomycota</taxon>
        <taxon>Pezizomycotina</taxon>
        <taxon>Dothideomycetes</taxon>
        <taxon>Dothideomycetidae</taxon>
        <taxon>Mycosphaerellales</taxon>
        <taxon>Teratosphaeriaceae</taxon>
        <taxon>Salinomyces</taxon>
    </lineage>
</organism>
<feature type="compositionally biased region" description="Acidic residues" evidence="9">
    <location>
        <begin position="117"/>
        <end position="131"/>
    </location>
</feature>
<dbReference type="SMART" id="SM00393">
    <property type="entry name" value="R3H"/>
    <property type="match status" value="1"/>
</dbReference>
<dbReference type="InterPro" id="IPR036867">
    <property type="entry name" value="R3H_dom_sf"/>
</dbReference>
<reference evidence="12 13" key="1">
    <citation type="submission" date="2017-03" db="EMBL/GenBank/DDBJ databases">
        <title>Genomes of endolithic fungi from Antarctica.</title>
        <authorList>
            <person name="Coleine C."/>
            <person name="Masonjones S."/>
            <person name="Stajich J.E."/>
        </authorList>
    </citation>
    <scope>NUCLEOTIDE SEQUENCE [LARGE SCALE GENOMIC DNA]</scope>
    <source>
        <strain evidence="12 13">CCFEE 6315</strain>
    </source>
</reference>
<feature type="compositionally biased region" description="Pro residues" evidence="9">
    <location>
        <begin position="290"/>
        <end position="299"/>
    </location>
</feature>
<evidence type="ECO:0000256" key="5">
    <source>
        <dbReference type="ARBA" id="ARBA00022490"/>
    </source>
</evidence>
<comment type="caution">
    <text evidence="12">The sequence shown here is derived from an EMBL/GenBank/DDBJ whole genome shotgun (WGS) entry which is preliminary data.</text>
</comment>
<feature type="compositionally biased region" description="Low complexity" evidence="9">
    <location>
        <begin position="211"/>
        <end position="232"/>
    </location>
</feature>
<evidence type="ECO:0000256" key="3">
    <source>
        <dbReference type="ARBA" id="ARBA00010306"/>
    </source>
</evidence>
<keyword evidence="7" id="KW-0508">mRNA splicing</keyword>
<dbReference type="GO" id="GO:0008380">
    <property type="term" value="P:RNA splicing"/>
    <property type="evidence" value="ECO:0007669"/>
    <property type="project" value="UniProtKB-KW"/>
</dbReference>
<gene>
    <name evidence="12" type="ORF">B0A50_04051</name>
</gene>
<dbReference type="Pfam" id="PF01585">
    <property type="entry name" value="G-patch"/>
    <property type="match status" value="1"/>
</dbReference>
<dbReference type="InterPro" id="IPR000467">
    <property type="entry name" value="G_patch_dom"/>
</dbReference>
<name>A0A4U0U1K3_9PEZI</name>
<feature type="domain" description="G-patch" evidence="10">
    <location>
        <begin position="818"/>
        <end position="860"/>
    </location>
</feature>
<accession>A0A4U0U1K3</accession>
<dbReference type="Proteomes" id="UP000308549">
    <property type="component" value="Unassembled WGS sequence"/>
</dbReference>
<dbReference type="Gene3D" id="3.30.1370.50">
    <property type="entry name" value="R3H-like domain"/>
    <property type="match status" value="1"/>
</dbReference>
<keyword evidence="13" id="KW-1185">Reference proteome</keyword>
<dbReference type="InterPro" id="IPR034082">
    <property type="entry name" value="R3H_G-patch"/>
</dbReference>
<dbReference type="CDD" id="cd02646">
    <property type="entry name" value="R3H_G-patch"/>
    <property type="match status" value="1"/>
</dbReference>
<feature type="region of interest" description="Disordered" evidence="9">
    <location>
        <begin position="430"/>
        <end position="500"/>
    </location>
</feature>
<evidence type="ECO:0000259" key="10">
    <source>
        <dbReference type="PROSITE" id="PS50174"/>
    </source>
</evidence>
<evidence type="ECO:0000259" key="11">
    <source>
        <dbReference type="PROSITE" id="PS51061"/>
    </source>
</evidence>
<evidence type="ECO:0000256" key="2">
    <source>
        <dbReference type="ARBA" id="ARBA00004496"/>
    </source>
</evidence>
<dbReference type="SMART" id="SM00443">
    <property type="entry name" value="G_patch"/>
    <property type="match status" value="1"/>
</dbReference>
<dbReference type="Pfam" id="PF01424">
    <property type="entry name" value="R3H"/>
    <property type="match status" value="1"/>
</dbReference>
<dbReference type="GO" id="GO:0006397">
    <property type="term" value="P:mRNA processing"/>
    <property type="evidence" value="ECO:0007669"/>
    <property type="project" value="UniProtKB-KW"/>
</dbReference>
<feature type="compositionally biased region" description="Polar residues" evidence="9">
    <location>
        <begin position="348"/>
        <end position="363"/>
    </location>
</feature>
<keyword evidence="8" id="KW-0539">Nucleus</keyword>
<proteinExistence type="inferred from homology"/>
<evidence type="ECO:0000256" key="7">
    <source>
        <dbReference type="ARBA" id="ARBA00023187"/>
    </source>
</evidence>
<feature type="region of interest" description="Disordered" evidence="9">
    <location>
        <begin position="193"/>
        <end position="321"/>
    </location>
</feature>
<sequence>MGKKGKAPGKKPKGRAAQRGKAQKSSPGSGSGGGWQQNFVRQSDGLFGASDDDLEPQRGFKGFSQDRPRAGFQQRTPNAKLRHQTISFVSAGANTPAEPREETEREVIAASEGKESEYDDEEENELEDGLEPVENSAVATSAIPANVLMDTDIEISEGAMASMNLQSSTEIAGMDTDGTQDLDFNQDASAPLFFVDTAGDPGINSAVPTTSREPVARSPSPAPSDSSDEVVVFHGRNRPAQVVNDPVTRPANSSTKQRKSAQAPVPVPEPHITDGLLAALEQLPGTTPRSPSPSKPPSPFRAKGWAAQPAKIEETSGWQAAPAIPYWKKDSVYLGDGRAPKNAEETIASLQSELRGTSGQSPKASRRGKRGRKKDNRQMRTATTSDDDDGTDAAYADYMENLKAQLDAGDEMPSFAAAAVASAVNGPSMVVNGQEIGEDELLGGHEEDWESDDSSEDGPIGQDESEFSDEELNLSDMDSSELEERIGYTQQEQWDDEDDLRQRRIQAMDDEQLARLWAKQIELGIEDDELIIDDGIFGSDDSDEGVGDVDEARAGLADITNSAFGQRAANKAGLRRSRRGHKDLAFPDASALADTVEQYGDNGFDIMDYERPSLRPRKKGKKGKLPEELDMISDEDLRDEMAGAWENDRAKKRLKKAEREELRMQGMLGSTGKKGKADLGQKYLYGMNLSQTHEELRVFLQDDGQRSRPFPPMDKRDRKALHELADKFNLKSKSVGSGNNRFPVLYKTNRTVEYSEAHFTRMVSNSGRSFFKNSAAKGKKGAGKLPKRGPGRGGGFDKSAVSLRPGEIVGGGAAEIGRESMGHRLMEKMGWSRGQALGKEGEGMLTPVEQIMRSGKAGLG</sequence>
<comment type="similarity">
    <text evidence="3">Belongs to the SQS1 family.</text>
</comment>
<protein>
    <recommendedName>
        <fullName evidence="4">Protein SQS1</fullName>
    </recommendedName>
</protein>